<proteinExistence type="predicted"/>
<sequence length="99" mass="10943">MGSLCSTCDAEKENEVQIIKAIYVPESLKPQGFPLSESISDSESEEALATLALPSPSEHTSIRPSPHSDYKHEDDHWNISTLENTPCCKTEYLSPPCYS</sequence>
<organism evidence="1 2">
    <name type="scientific">Stentor coeruleus</name>
    <dbReference type="NCBI Taxonomy" id="5963"/>
    <lineage>
        <taxon>Eukaryota</taxon>
        <taxon>Sar</taxon>
        <taxon>Alveolata</taxon>
        <taxon>Ciliophora</taxon>
        <taxon>Postciliodesmatophora</taxon>
        <taxon>Heterotrichea</taxon>
        <taxon>Heterotrichida</taxon>
        <taxon>Stentoridae</taxon>
        <taxon>Stentor</taxon>
    </lineage>
</organism>
<keyword evidence="2" id="KW-1185">Reference proteome</keyword>
<comment type="caution">
    <text evidence="1">The sequence shown here is derived from an EMBL/GenBank/DDBJ whole genome shotgun (WGS) entry which is preliminary data.</text>
</comment>
<protein>
    <submittedName>
        <fullName evidence="1">Uncharacterized protein</fullName>
    </submittedName>
</protein>
<name>A0A1R2CYE1_9CILI</name>
<evidence type="ECO:0000313" key="2">
    <source>
        <dbReference type="Proteomes" id="UP000187209"/>
    </source>
</evidence>
<evidence type="ECO:0000313" key="1">
    <source>
        <dbReference type="EMBL" id="OMJ94022.1"/>
    </source>
</evidence>
<accession>A0A1R2CYE1</accession>
<reference evidence="1 2" key="1">
    <citation type="submission" date="2016-11" db="EMBL/GenBank/DDBJ databases">
        <title>The macronuclear genome of Stentor coeruleus: a giant cell with tiny introns.</title>
        <authorList>
            <person name="Slabodnick M."/>
            <person name="Ruby J.G."/>
            <person name="Reiff S.B."/>
            <person name="Swart E.C."/>
            <person name="Gosai S."/>
            <person name="Prabakaran S."/>
            <person name="Witkowska E."/>
            <person name="Larue G.E."/>
            <person name="Fisher S."/>
            <person name="Freeman R.M."/>
            <person name="Gunawardena J."/>
            <person name="Chu W."/>
            <person name="Stover N.A."/>
            <person name="Gregory B.D."/>
            <person name="Nowacki M."/>
            <person name="Derisi J."/>
            <person name="Roy S.W."/>
            <person name="Marshall W.F."/>
            <person name="Sood P."/>
        </authorList>
    </citation>
    <scope>NUCLEOTIDE SEQUENCE [LARGE SCALE GENOMIC DNA]</scope>
    <source>
        <strain evidence="1">WM001</strain>
    </source>
</reference>
<dbReference type="Proteomes" id="UP000187209">
    <property type="component" value="Unassembled WGS sequence"/>
</dbReference>
<dbReference type="EMBL" id="MPUH01000033">
    <property type="protein sequence ID" value="OMJ94022.1"/>
    <property type="molecule type" value="Genomic_DNA"/>
</dbReference>
<dbReference type="AlphaFoldDB" id="A0A1R2CYE1"/>
<gene>
    <name evidence="1" type="ORF">SteCoe_2941</name>
</gene>